<keyword evidence="2 7" id="KW-0813">Transport</keyword>
<keyword evidence="4 7" id="KW-0812">Transmembrane</keyword>
<feature type="domain" description="ABC transmembrane type-1" evidence="8">
    <location>
        <begin position="101"/>
        <end position="501"/>
    </location>
</feature>
<dbReference type="PANTHER" id="PTHR30465">
    <property type="entry name" value="INNER MEMBRANE ABC TRANSPORTER"/>
    <property type="match status" value="1"/>
</dbReference>
<evidence type="ECO:0000256" key="2">
    <source>
        <dbReference type="ARBA" id="ARBA00022448"/>
    </source>
</evidence>
<evidence type="ECO:0000256" key="4">
    <source>
        <dbReference type="ARBA" id="ARBA00022692"/>
    </source>
</evidence>
<dbReference type="GO" id="GO:0055085">
    <property type="term" value="P:transmembrane transport"/>
    <property type="evidence" value="ECO:0007669"/>
    <property type="project" value="InterPro"/>
</dbReference>
<dbReference type="PANTHER" id="PTHR30465:SF0">
    <property type="entry name" value="OLIGOPEPTIDE TRANSPORT SYSTEM PERMEASE PROTEIN APPB"/>
    <property type="match status" value="1"/>
</dbReference>
<dbReference type="Gene3D" id="1.10.3720.10">
    <property type="entry name" value="MetI-like"/>
    <property type="match status" value="1"/>
</dbReference>
<dbReference type="InterPro" id="IPR000515">
    <property type="entry name" value="MetI-like"/>
</dbReference>
<comment type="caution">
    <text evidence="9">The sequence shown here is derived from an EMBL/GenBank/DDBJ whole genome shotgun (WGS) entry which is preliminary data.</text>
</comment>
<feature type="transmembrane region" description="Helical" evidence="7">
    <location>
        <begin position="262"/>
        <end position="284"/>
    </location>
</feature>
<feature type="transmembrane region" description="Helical" evidence="7">
    <location>
        <begin position="107"/>
        <end position="128"/>
    </location>
</feature>
<protein>
    <submittedName>
        <fullName evidence="9">ABC transporter permease</fullName>
    </submittedName>
</protein>
<comment type="subcellular location">
    <subcellularLocation>
        <location evidence="1 7">Cell membrane</location>
        <topology evidence="1 7">Multi-pass membrane protein</topology>
    </subcellularLocation>
</comment>
<keyword evidence="5 7" id="KW-1133">Transmembrane helix</keyword>
<dbReference type="Pfam" id="PF00528">
    <property type="entry name" value="BPD_transp_1"/>
    <property type="match status" value="1"/>
</dbReference>
<evidence type="ECO:0000256" key="3">
    <source>
        <dbReference type="ARBA" id="ARBA00022475"/>
    </source>
</evidence>
<dbReference type="EMBL" id="JRNH01000012">
    <property type="protein sequence ID" value="KGF20673.1"/>
    <property type="molecule type" value="Genomic_DNA"/>
</dbReference>
<dbReference type="InterPro" id="IPR035906">
    <property type="entry name" value="MetI-like_sf"/>
</dbReference>
<proteinExistence type="inferred from homology"/>
<organism evidence="9 10">
    <name type="scientific">Pseudoglutamicibacter albus DNF00011</name>
    <dbReference type="NCBI Taxonomy" id="1401063"/>
    <lineage>
        <taxon>Bacteria</taxon>
        <taxon>Bacillati</taxon>
        <taxon>Actinomycetota</taxon>
        <taxon>Actinomycetes</taxon>
        <taxon>Micrococcales</taxon>
        <taxon>Micrococcaceae</taxon>
        <taxon>Pseudoglutamicibacter</taxon>
    </lineage>
</organism>
<accession>A0A095YEI1</accession>
<evidence type="ECO:0000313" key="10">
    <source>
        <dbReference type="Proteomes" id="UP000053528"/>
    </source>
</evidence>
<dbReference type="Proteomes" id="UP000053528">
    <property type="component" value="Unassembled WGS sequence"/>
</dbReference>
<dbReference type="PROSITE" id="PS50928">
    <property type="entry name" value="ABC_TM1"/>
    <property type="match status" value="1"/>
</dbReference>
<feature type="transmembrane region" description="Helical" evidence="7">
    <location>
        <begin position="479"/>
        <end position="504"/>
    </location>
</feature>
<feature type="transmembrane region" description="Helical" evidence="7">
    <location>
        <begin position="135"/>
        <end position="157"/>
    </location>
</feature>
<dbReference type="RefSeq" id="WP_035755464.1">
    <property type="nucleotide sequence ID" value="NZ_JRNH01000012.1"/>
</dbReference>
<evidence type="ECO:0000256" key="1">
    <source>
        <dbReference type="ARBA" id="ARBA00004651"/>
    </source>
</evidence>
<feature type="transmembrane region" description="Helical" evidence="7">
    <location>
        <begin position="177"/>
        <end position="195"/>
    </location>
</feature>
<reference evidence="9 10" key="1">
    <citation type="submission" date="2014-07" db="EMBL/GenBank/DDBJ databases">
        <authorList>
            <person name="McCorrison J."/>
            <person name="Sanka R."/>
            <person name="Torralba M."/>
            <person name="Gillis M."/>
            <person name="Haft D.H."/>
            <person name="Methe B."/>
            <person name="Sutton G."/>
            <person name="Nelson K.E."/>
        </authorList>
    </citation>
    <scope>NUCLEOTIDE SEQUENCE [LARGE SCALE GENOMIC DNA]</scope>
    <source>
        <strain evidence="9 10">DNF00011</strain>
    </source>
</reference>
<feature type="transmembrane region" description="Helical" evidence="7">
    <location>
        <begin position="432"/>
        <end position="453"/>
    </location>
</feature>
<evidence type="ECO:0000256" key="7">
    <source>
        <dbReference type="RuleBase" id="RU363032"/>
    </source>
</evidence>
<gene>
    <name evidence="9" type="ORF">HMPREF2128_04405</name>
</gene>
<evidence type="ECO:0000256" key="6">
    <source>
        <dbReference type="ARBA" id="ARBA00023136"/>
    </source>
</evidence>
<feature type="transmembrane region" description="Helical" evidence="7">
    <location>
        <begin position="233"/>
        <end position="253"/>
    </location>
</feature>
<feature type="transmembrane region" description="Helical" evidence="7">
    <location>
        <begin position="202"/>
        <end position="221"/>
    </location>
</feature>
<comment type="similarity">
    <text evidence="7">Belongs to the binding-protein-dependent transport system permease family.</text>
</comment>
<keyword evidence="3" id="KW-1003">Cell membrane</keyword>
<sequence>MLTFILRRLGISVLILLLATFVVYALIQFSGDPLAGMRELASDPKVRVAMEARIRNLQLDTPWGLRYLDWLKGTSACLIGQCDLGVDVNGNDVGARLAAAADSTLRLVTLSVILAIVIGVGIGVLTAVRQYSDLDYIVTFLAFVFFSLPVFWAAVLLKEYAAINYNNWIADPSFSTMQVVLTALLAGFVIQLFMGGAWKRRLFSFLATAVIVGVAMVAFTAQDFWRYPSLPPWVIALIVIGVAVFATSSAVGIKNKEGHRHVLLPALICAVLVMVVFYAGYNIFLEPTALILFIGFLLAIAVPWLLGFFLGGRLRVQAISASLATVGVGVALTMIWHIFNAWPEFLEAKPRPISTIGSQTPNFDGGFWLQTLDRGSQILLPTILLTVVSVASYSRYTRATMMEINSQDYIRTARAKGLPERTVILRHAFRNALIPIVTIVVMDFAALIGGAIITEQVFGWKGMGELFQTGLNNVDPNPVMAFVVVTGGIAVLFNLLADVIYALIDPRIRV</sequence>
<dbReference type="AlphaFoldDB" id="A0A095YEI1"/>
<dbReference type="SUPFAM" id="SSF161098">
    <property type="entry name" value="MetI-like"/>
    <property type="match status" value="1"/>
</dbReference>
<dbReference type="GO" id="GO:0005886">
    <property type="term" value="C:plasma membrane"/>
    <property type="evidence" value="ECO:0007669"/>
    <property type="project" value="UniProtKB-SubCell"/>
</dbReference>
<name>A0A095YEI1_9MICC</name>
<feature type="transmembrane region" description="Helical" evidence="7">
    <location>
        <begin position="318"/>
        <end position="339"/>
    </location>
</feature>
<feature type="transmembrane region" description="Helical" evidence="7">
    <location>
        <begin position="290"/>
        <end position="311"/>
    </location>
</feature>
<evidence type="ECO:0000259" key="8">
    <source>
        <dbReference type="PROSITE" id="PS50928"/>
    </source>
</evidence>
<feature type="transmembrane region" description="Helical" evidence="7">
    <location>
        <begin position="378"/>
        <end position="396"/>
    </location>
</feature>
<keyword evidence="6 7" id="KW-0472">Membrane</keyword>
<evidence type="ECO:0000313" key="9">
    <source>
        <dbReference type="EMBL" id="KGF20673.1"/>
    </source>
</evidence>
<dbReference type="CDD" id="cd06261">
    <property type="entry name" value="TM_PBP2"/>
    <property type="match status" value="1"/>
</dbReference>
<evidence type="ECO:0000256" key="5">
    <source>
        <dbReference type="ARBA" id="ARBA00022989"/>
    </source>
</evidence>